<dbReference type="Proteomes" id="UP000827084">
    <property type="component" value="Chromosome"/>
</dbReference>
<dbReference type="PANTHER" id="PTHR43798">
    <property type="entry name" value="MONOACYLGLYCEROL LIPASE"/>
    <property type="match status" value="1"/>
</dbReference>
<dbReference type="InterPro" id="IPR050266">
    <property type="entry name" value="AB_hydrolase_sf"/>
</dbReference>
<organism evidence="2 3">
    <name type="scientific">Shewanella putrefaciens</name>
    <name type="common">Pseudomonas putrefaciens</name>
    <dbReference type="NCBI Taxonomy" id="24"/>
    <lineage>
        <taxon>Bacteria</taxon>
        <taxon>Pseudomonadati</taxon>
        <taxon>Pseudomonadota</taxon>
        <taxon>Gammaproteobacteria</taxon>
        <taxon>Alteromonadales</taxon>
        <taxon>Shewanellaceae</taxon>
        <taxon>Shewanella</taxon>
    </lineage>
</organism>
<dbReference type="PRINTS" id="PR00111">
    <property type="entry name" value="ABHYDROLASE"/>
</dbReference>
<dbReference type="InterPro" id="IPR000639">
    <property type="entry name" value="Epox_hydrolase-like"/>
</dbReference>
<name>A0ABX8X6V4_SHEPU</name>
<dbReference type="PRINTS" id="PR00412">
    <property type="entry name" value="EPOXHYDRLASE"/>
</dbReference>
<protein>
    <submittedName>
        <fullName evidence="2">Alpha/beta hydrolase</fullName>
    </submittedName>
</protein>
<evidence type="ECO:0000259" key="1">
    <source>
        <dbReference type="Pfam" id="PF00561"/>
    </source>
</evidence>
<dbReference type="RefSeq" id="WP_025007711.1">
    <property type="nucleotide sequence ID" value="NZ_BMPK01000003.1"/>
</dbReference>
<dbReference type="PANTHER" id="PTHR43798:SF29">
    <property type="entry name" value="AB HYDROLASE-1 DOMAIN-CONTAINING PROTEIN"/>
    <property type="match status" value="1"/>
</dbReference>
<evidence type="ECO:0000313" key="2">
    <source>
        <dbReference type="EMBL" id="QYX71205.1"/>
    </source>
</evidence>
<sequence length="280" mass="31087">MDLSLYRQTKMISGRQLSYLDIGTGPVLLLGHSYLWDSAMWAPQIMALSSHYRCIAPDLWGHGQSDTLPDNCNNLLDIADHMLMLMDTLAIDNFSVIGLSVGAMWGAELVLKAPTRVNSLVMLDSFIGFEPEITRAKYDNMLDLIENAGVIPPALISAISPLFFANNAINNHPELVTGFEQYLASIPPENIPAIVQLGRMIFGRRDTMDFAEQFTLPCLIMVGVEDKARSVLESYLMHDAIDGSELVHIPHAGHISTLEQADFINQQLNQFLKRLTKDAS</sequence>
<keyword evidence="2" id="KW-0378">Hydrolase</keyword>
<dbReference type="SUPFAM" id="SSF53474">
    <property type="entry name" value="alpha/beta-Hydrolases"/>
    <property type="match status" value="1"/>
</dbReference>
<dbReference type="Pfam" id="PF00561">
    <property type="entry name" value="Abhydrolase_1"/>
    <property type="match status" value="1"/>
</dbReference>
<dbReference type="EMBL" id="CP080635">
    <property type="protein sequence ID" value="QYX71205.1"/>
    <property type="molecule type" value="Genomic_DNA"/>
</dbReference>
<gene>
    <name evidence="2" type="ORF">K3G22_10325</name>
</gene>
<dbReference type="GeneID" id="67443659"/>
<dbReference type="GO" id="GO:0016787">
    <property type="term" value="F:hydrolase activity"/>
    <property type="evidence" value="ECO:0007669"/>
    <property type="project" value="UniProtKB-KW"/>
</dbReference>
<feature type="domain" description="AB hydrolase-1" evidence="1">
    <location>
        <begin position="26"/>
        <end position="259"/>
    </location>
</feature>
<reference evidence="2 3" key="1">
    <citation type="submission" date="2021-08" db="EMBL/GenBank/DDBJ databases">
        <title>Shewanella putrefaciens YZ-J, complete genome.</title>
        <authorList>
            <person name="Yi Z."/>
        </authorList>
    </citation>
    <scope>NUCLEOTIDE SEQUENCE [LARGE SCALE GENOMIC DNA]</scope>
    <source>
        <strain evidence="2 3">YZ-J</strain>
    </source>
</reference>
<accession>A0ABX8X6V4</accession>
<keyword evidence="3" id="KW-1185">Reference proteome</keyword>
<dbReference type="InterPro" id="IPR029058">
    <property type="entry name" value="AB_hydrolase_fold"/>
</dbReference>
<proteinExistence type="predicted"/>
<dbReference type="InterPro" id="IPR000073">
    <property type="entry name" value="AB_hydrolase_1"/>
</dbReference>
<dbReference type="Gene3D" id="3.40.50.1820">
    <property type="entry name" value="alpha/beta hydrolase"/>
    <property type="match status" value="1"/>
</dbReference>
<evidence type="ECO:0000313" key="3">
    <source>
        <dbReference type="Proteomes" id="UP000827084"/>
    </source>
</evidence>